<protein>
    <recommendedName>
        <fullName evidence="5">Zn(2)-C6 fungal-type domain-containing protein</fullName>
    </recommendedName>
</protein>
<name>A0A1R3RAG9_ASPC5</name>
<keyword evidence="4" id="KW-0539">Nucleus</keyword>
<dbReference type="GO" id="GO:0009893">
    <property type="term" value="P:positive regulation of metabolic process"/>
    <property type="evidence" value="ECO:0007669"/>
    <property type="project" value="UniProtKB-ARBA"/>
</dbReference>
<sequence length="493" mass="54453">MVYCGKPSKACEPCRVRRLKCDKRRPGCGQCRNAGRVCSGYRADIDVNFRNQTDAVILRYGGQSVSQASALAHPPRPASIPTPGSHLVVDTALNIAVTRFLSQTTDSVLADYVFPLVDQAQCAPLLTASMQAISLACLANEQNRPDLLTPAREKYGVALQRLGHGLQASLRTTGPGPGLLPFIFCSVMLLAQFAGLASRAGEGRLEWSRHVNGAFSLLATRALQGPCTLTVPGQSLYLHLVSCLLLDCIQRRTTFSPQMRALLYARRAEVSEFQLRFWGLMDRLCLLRALEPHQDPRHPAARRYDPAWIDLDREVRLLMLNMPRSYAYQSPPTAEPPAAAASSSRDPPCHVYASYRIAQNWNTLRMVRLLIQERLLDQTMAQLAASPPETDDPRSATVADCRAVMATVIADICASVPRELRQSAGDRARRTLSCASGWAYSLVWPLARAGASAHCPVGWKRFIAGQMEILQQRIGLDITGKTPEDWVHMFFLF</sequence>
<evidence type="ECO:0000313" key="6">
    <source>
        <dbReference type="EMBL" id="OOF91481.1"/>
    </source>
</evidence>
<dbReference type="PANTHER" id="PTHR38791">
    <property type="entry name" value="ZN(II)2CYS6 TRANSCRIPTION FACTOR (EUROFUNG)-RELATED-RELATED"/>
    <property type="match status" value="1"/>
</dbReference>
<dbReference type="GO" id="GO:0003677">
    <property type="term" value="F:DNA binding"/>
    <property type="evidence" value="ECO:0007669"/>
    <property type="project" value="UniProtKB-KW"/>
</dbReference>
<dbReference type="InterPro" id="IPR001138">
    <property type="entry name" value="Zn2Cys6_DnaBD"/>
</dbReference>
<dbReference type="SUPFAM" id="SSF57701">
    <property type="entry name" value="Zn2/Cys6 DNA-binding domain"/>
    <property type="match status" value="1"/>
</dbReference>
<dbReference type="EMBL" id="KV907510">
    <property type="protein sequence ID" value="OOF91481.1"/>
    <property type="molecule type" value="Genomic_DNA"/>
</dbReference>
<evidence type="ECO:0000313" key="7">
    <source>
        <dbReference type="Proteomes" id="UP000188318"/>
    </source>
</evidence>
<dbReference type="PROSITE" id="PS00463">
    <property type="entry name" value="ZN2_CY6_FUNGAL_1"/>
    <property type="match status" value="1"/>
</dbReference>
<evidence type="ECO:0000256" key="2">
    <source>
        <dbReference type="ARBA" id="ARBA00023125"/>
    </source>
</evidence>
<dbReference type="Pfam" id="PF00172">
    <property type="entry name" value="Zn_clus"/>
    <property type="match status" value="1"/>
</dbReference>
<dbReference type="CDD" id="cd00067">
    <property type="entry name" value="GAL4"/>
    <property type="match status" value="1"/>
</dbReference>
<dbReference type="GO" id="GO:0008270">
    <property type="term" value="F:zinc ion binding"/>
    <property type="evidence" value="ECO:0007669"/>
    <property type="project" value="InterPro"/>
</dbReference>
<dbReference type="VEuPathDB" id="FungiDB:ASPCADRAFT_134036"/>
<dbReference type="OMA" id="ISERVMW"/>
<evidence type="ECO:0000256" key="3">
    <source>
        <dbReference type="ARBA" id="ARBA00023163"/>
    </source>
</evidence>
<evidence type="ECO:0000256" key="1">
    <source>
        <dbReference type="ARBA" id="ARBA00023015"/>
    </source>
</evidence>
<dbReference type="OrthoDB" id="5429770at2759"/>
<evidence type="ECO:0000259" key="5">
    <source>
        <dbReference type="PROSITE" id="PS50048"/>
    </source>
</evidence>
<organism evidence="6 7">
    <name type="scientific">Aspergillus carbonarius (strain ITEM 5010)</name>
    <dbReference type="NCBI Taxonomy" id="602072"/>
    <lineage>
        <taxon>Eukaryota</taxon>
        <taxon>Fungi</taxon>
        <taxon>Dikarya</taxon>
        <taxon>Ascomycota</taxon>
        <taxon>Pezizomycotina</taxon>
        <taxon>Eurotiomycetes</taxon>
        <taxon>Eurotiomycetidae</taxon>
        <taxon>Eurotiales</taxon>
        <taxon>Aspergillaceae</taxon>
        <taxon>Aspergillus</taxon>
        <taxon>Aspergillus subgen. Circumdati</taxon>
    </lineage>
</organism>
<keyword evidence="2" id="KW-0238">DNA-binding</keyword>
<proteinExistence type="predicted"/>
<dbReference type="AlphaFoldDB" id="A0A1R3RAG9"/>
<dbReference type="STRING" id="602072.A0A1R3RAG9"/>
<keyword evidence="1" id="KW-0805">Transcription regulation</keyword>
<accession>A0A1R3RAG9</accession>
<keyword evidence="7" id="KW-1185">Reference proteome</keyword>
<feature type="domain" description="Zn(2)-C6 fungal-type" evidence="5">
    <location>
        <begin position="10"/>
        <end position="39"/>
    </location>
</feature>
<dbReference type="GO" id="GO:0000981">
    <property type="term" value="F:DNA-binding transcription factor activity, RNA polymerase II-specific"/>
    <property type="evidence" value="ECO:0007669"/>
    <property type="project" value="InterPro"/>
</dbReference>
<reference evidence="7" key="1">
    <citation type="journal article" date="2017" name="Genome Biol.">
        <title>Comparative genomics reveals high biological diversity and specific adaptations in the industrially and medically important fungal genus Aspergillus.</title>
        <authorList>
            <person name="de Vries R.P."/>
            <person name="Riley R."/>
            <person name="Wiebenga A."/>
            <person name="Aguilar-Osorio G."/>
            <person name="Amillis S."/>
            <person name="Uchima C.A."/>
            <person name="Anderluh G."/>
            <person name="Asadollahi M."/>
            <person name="Askin M."/>
            <person name="Barry K."/>
            <person name="Battaglia E."/>
            <person name="Bayram O."/>
            <person name="Benocci T."/>
            <person name="Braus-Stromeyer S.A."/>
            <person name="Caldana C."/>
            <person name="Canovas D."/>
            <person name="Cerqueira G.C."/>
            <person name="Chen F."/>
            <person name="Chen W."/>
            <person name="Choi C."/>
            <person name="Clum A."/>
            <person name="Dos Santos R.A."/>
            <person name="Damasio A.R."/>
            <person name="Diallinas G."/>
            <person name="Emri T."/>
            <person name="Fekete E."/>
            <person name="Flipphi M."/>
            <person name="Freyberg S."/>
            <person name="Gallo A."/>
            <person name="Gournas C."/>
            <person name="Habgood R."/>
            <person name="Hainaut M."/>
            <person name="Harispe M.L."/>
            <person name="Henrissat B."/>
            <person name="Hilden K.S."/>
            <person name="Hope R."/>
            <person name="Hossain A."/>
            <person name="Karabika E."/>
            <person name="Karaffa L."/>
            <person name="Karanyi Z."/>
            <person name="Krasevec N."/>
            <person name="Kuo A."/>
            <person name="Kusch H."/>
            <person name="LaButti K."/>
            <person name="Lagendijk E.L."/>
            <person name="Lapidus A."/>
            <person name="Levasseur A."/>
            <person name="Lindquist E."/>
            <person name="Lipzen A."/>
            <person name="Logrieco A.F."/>
            <person name="MacCabe A."/>
            <person name="Maekelae M.R."/>
            <person name="Malavazi I."/>
            <person name="Melin P."/>
            <person name="Meyer V."/>
            <person name="Mielnichuk N."/>
            <person name="Miskei M."/>
            <person name="Molnar A.P."/>
            <person name="Mule G."/>
            <person name="Ngan C.Y."/>
            <person name="Orejas M."/>
            <person name="Orosz E."/>
            <person name="Ouedraogo J.P."/>
            <person name="Overkamp K.M."/>
            <person name="Park H.-S."/>
            <person name="Perrone G."/>
            <person name="Piumi F."/>
            <person name="Punt P.J."/>
            <person name="Ram A.F."/>
            <person name="Ramon A."/>
            <person name="Rauscher S."/>
            <person name="Record E."/>
            <person name="Riano-Pachon D.M."/>
            <person name="Robert V."/>
            <person name="Roehrig J."/>
            <person name="Ruller R."/>
            <person name="Salamov A."/>
            <person name="Salih N.S."/>
            <person name="Samson R.A."/>
            <person name="Sandor E."/>
            <person name="Sanguinetti M."/>
            <person name="Schuetze T."/>
            <person name="Sepcic K."/>
            <person name="Shelest E."/>
            <person name="Sherlock G."/>
            <person name="Sophianopoulou V."/>
            <person name="Squina F.M."/>
            <person name="Sun H."/>
            <person name="Susca A."/>
            <person name="Todd R.B."/>
            <person name="Tsang A."/>
            <person name="Unkles S.E."/>
            <person name="van de Wiele N."/>
            <person name="van Rossen-Uffink D."/>
            <person name="Oliveira J.V."/>
            <person name="Vesth T.C."/>
            <person name="Visser J."/>
            <person name="Yu J.-H."/>
            <person name="Zhou M."/>
            <person name="Andersen M.R."/>
            <person name="Archer D.B."/>
            <person name="Baker S.E."/>
            <person name="Benoit I."/>
            <person name="Brakhage A.A."/>
            <person name="Braus G.H."/>
            <person name="Fischer R."/>
            <person name="Frisvad J.C."/>
            <person name="Goldman G.H."/>
            <person name="Houbraken J."/>
            <person name="Oakley B."/>
            <person name="Pocsi I."/>
            <person name="Scazzocchio C."/>
            <person name="Seiboth B."/>
            <person name="vanKuyk P.A."/>
            <person name="Wortman J."/>
            <person name="Dyer P.S."/>
            <person name="Grigoriev I.V."/>
        </authorList>
    </citation>
    <scope>NUCLEOTIDE SEQUENCE [LARGE SCALE GENOMIC DNA]</scope>
    <source>
        <strain evidence="7">ITEM 5010</strain>
    </source>
</reference>
<gene>
    <name evidence="6" type="ORF">ASPCADRAFT_134036</name>
</gene>
<dbReference type="InterPro" id="IPR053175">
    <property type="entry name" value="DHMBA_Reg_Transcription_Factor"/>
</dbReference>
<dbReference type="PROSITE" id="PS50048">
    <property type="entry name" value="ZN2_CY6_FUNGAL_2"/>
    <property type="match status" value="1"/>
</dbReference>
<keyword evidence="3" id="KW-0804">Transcription</keyword>
<dbReference type="Gene3D" id="4.10.240.10">
    <property type="entry name" value="Zn(2)-C6 fungal-type DNA-binding domain"/>
    <property type="match status" value="1"/>
</dbReference>
<dbReference type="SMART" id="SM00066">
    <property type="entry name" value="GAL4"/>
    <property type="match status" value="1"/>
</dbReference>
<dbReference type="InterPro" id="IPR036864">
    <property type="entry name" value="Zn2-C6_fun-type_DNA-bd_sf"/>
</dbReference>
<evidence type="ECO:0000256" key="4">
    <source>
        <dbReference type="ARBA" id="ARBA00023242"/>
    </source>
</evidence>
<dbReference type="Proteomes" id="UP000188318">
    <property type="component" value="Unassembled WGS sequence"/>
</dbReference>